<comment type="subcellular location">
    <subcellularLocation>
        <location evidence="1 7">Cell membrane</location>
        <topology evidence="1 7">Multi-pass membrane protein</topology>
    </subcellularLocation>
</comment>
<evidence type="ECO:0000256" key="2">
    <source>
        <dbReference type="ARBA" id="ARBA00009784"/>
    </source>
</evidence>
<feature type="transmembrane region" description="Helical" evidence="7">
    <location>
        <begin position="140"/>
        <end position="163"/>
    </location>
</feature>
<dbReference type="GO" id="GO:0005886">
    <property type="term" value="C:plasma membrane"/>
    <property type="evidence" value="ECO:0007669"/>
    <property type="project" value="UniProtKB-SubCell"/>
</dbReference>
<evidence type="ECO:0000256" key="1">
    <source>
        <dbReference type="ARBA" id="ARBA00004651"/>
    </source>
</evidence>
<feature type="transmembrane region" description="Helical" evidence="7">
    <location>
        <begin position="175"/>
        <end position="196"/>
    </location>
</feature>
<dbReference type="EMBL" id="CP009920">
    <property type="protein sequence ID" value="AJI21020.1"/>
    <property type="molecule type" value="Genomic_DNA"/>
</dbReference>
<dbReference type="NCBIfam" id="TIGR00427">
    <property type="entry name" value="NAAT family transporter"/>
    <property type="match status" value="1"/>
</dbReference>
<proteinExistence type="inferred from homology"/>
<evidence type="ECO:0000313" key="8">
    <source>
        <dbReference type="EMBL" id="AJI21020.1"/>
    </source>
</evidence>
<sequence>MLALILKLTISFFAVMNPLGNIPIFITLTNDYSIQERRHSARKAVIISFIILTLFLLLGSFIFSAFGITIHAFRVAGGILIFGIAYSLLHAKPSNAQSPHSHEQKAAASQNDISITPLALPIMAGPGTIATVMSHSSYSIANLGSVLISYTLILGVTFILFYYSTAIIKKLGQNGLNVISRLMGLILAVMAIQMIAEGVHGLFPHL</sequence>
<protein>
    <recommendedName>
        <fullName evidence="7">UPF0056 membrane protein</fullName>
    </recommendedName>
</protein>
<accession>A0A0B6A7Y4</accession>
<keyword evidence="6 7" id="KW-0472">Membrane</keyword>
<dbReference type="AlphaFoldDB" id="A0A0B6A7Y4"/>
<evidence type="ECO:0000256" key="7">
    <source>
        <dbReference type="RuleBase" id="RU362048"/>
    </source>
</evidence>
<evidence type="ECO:0000256" key="4">
    <source>
        <dbReference type="ARBA" id="ARBA00022692"/>
    </source>
</evidence>
<name>A0A0B6A7Y4_PRIM2</name>
<dbReference type="HOGENOM" id="CLU_079909_2_1_9"/>
<feature type="transmembrane region" description="Helical" evidence="7">
    <location>
        <begin position="12"/>
        <end position="32"/>
    </location>
</feature>
<organism evidence="8 9">
    <name type="scientific">Priestia megaterium (strain ATCC 14581 / DSM 32 / CCUG 1817 / JCM 2506 / NBRC 15308 / NCIMB 9376 / NCTC 10342 / NRRL B-14308 / VKM B-512 / Ford 19)</name>
    <name type="common">Bacillus megaterium</name>
    <dbReference type="NCBI Taxonomy" id="1348623"/>
    <lineage>
        <taxon>Bacteria</taxon>
        <taxon>Bacillati</taxon>
        <taxon>Bacillota</taxon>
        <taxon>Bacilli</taxon>
        <taxon>Bacillales</taxon>
        <taxon>Bacillaceae</taxon>
        <taxon>Priestia</taxon>
    </lineage>
</organism>
<feature type="transmembrane region" description="Helical" evidence="7">
    <location>
        <begin position="72"/>
        <end position="91"/>
    </location>
</feature>
<dbReference type="Pfam" id="PF01914">
    <property type="entry name" value="MarC"/>
    <property type="match status" value="1"/>
</dbReference>
<comment type="similarity">
    <text evidence="2 7">Belongs to the UPF0056 (MarC) family.</text>
</comment>
<reference evidence="8 9" key="1">
    <citation type="journal article" date="2015" name="Genome Announc.">
        <title>Complete genome sequences for 35 biothreat assay-relevant bacillus species.</title>
        <authorList>
            <person name="Johnson S.L."/>
            <person name="Daligault H.E."/>
            <person name="Davenport K.W."/>
            <person name="Jaissle J."/>
            <person name="Frey K.G."/>
            <person name="Ladner J.T."/>
            <person name="Broomall S.M."/>
            <person name="Bishop-Lilly K.A."/>
            <person name="Bruce D.C."/>
            <person name="Gibbons H.S."/>
            <person name="Coyne S.R."/>
            <person name="Lo C.C."/>
            <person name="Meincke L."/>
            <person name="Munk A.C."/>
            <person name="Koroleva G.I."/>
            <person name="Rosenzweig C.N."/>
            <person name="Palacios G.F."/>
            <person name="Redden C.L."/>
            <person name="Minogue T.D."/>
            <person name="Chain P.S."/>
        </authorList>
    </citation>
    <scope>NUCLEOTIDE SEQUENCE [LARGE SCALE GENOMIC DNA]</scope>
    <source>
        <strain evidence="9">ATCC 14581 / DSM 32 / JCM 2506 / NBRC 15308 / NCIMB 9376 / NCTC 10342 / NRRL B-14308 / VKM B-512</strain>
    </source>
</reference>
<evidence type="ECO:0000256" key="5">
    <source>
        <dbReference type="ARBA" id="ARBA00022989"/>
    </source>
</evidence>
<evidence type="ECO:0000256" key="3">
    <source>
        <dbReference type="ARBA" id="ARBA00022475"/>
    </source>
</evidence>
<feature type="transmembrane region" description="Helical" evidence="7">
    <location>
        <begin position="44"/>
        <end position="66"/>
    </location>
</feature>
<evidence type="ECO:0000256" key="6">
    <source>
        <dbReference type="ARBA" id="ARBA00023136"/>
    </source>
</evidence>
<gene>
    <name evidence="8" type="ORF">BG04_5276</name>
</gene>
<dbReference type="PANTHER" id="PTHR33508">
    <property type="entry name" value="UPF0056 MEMBRANE PROTEIN YHCE"/>
    <property type="match status" value="1"/>
</dbReference>
<feature type="transmembrane region" description="Helical" evidence="7">
    <location>
        <begin position="112"/>
        <end position="134"/>
    </location>
</feature>
<keyword evidence="5 7" id="KW-1133">Transmembrane helix</keyword>
<dbReference type="PANTHER" id="PTHR33508:SF1">
    <property type="entry name" value="UPF0056 MEMBRANE PROTEIN YHCE"/>
    <property type="match status" value="1"/>
</dbReference>
<keyword evidence="4 7" id="KW-0812">Transmembrane</keyword>
<dbReference type="KEGG" id="bmeg:BG04_5276"/>
<evidence type="ECO:0000313" key="9">
    <source>
        <dbReference type="Proteomes" id="UP000031829"/>
    </source>
</evidence>
<dbReference type="Proteomes" id="UP000031829">
    <property type="component" value="Chromosome"/>
</dbReference>
<dbReference type="InterPro" id="IPR002771">
    <property type="entry name" value="Multi_antbiot-R_MarC"/>
</dbReference>
<keyword evidence="3" id="KW-1003">Cell membrane</keyword>